<reference evidence="1 2" key="1">
    <citation type="submission" date="2018-02" db="EMBL/GenBank/DDBJ databases">
        <title>Subsurface microbial communities from deep shales in Ohio and West Virginia, USA.</title>
        <authorList>
            <person name="Wrighton K."/>
        </authorList>
    </citation>
    <scope>NUCLEOTIDE SEQUENCE [LARGE SCALE GENOMIC DNA]</scope>
    <source>
        <strain evidence="1 2">OWC-DMM</strain>
    </source>
</reference>
<protein>
    <submittedName>
        <fullName evidence="1">Uncharacterized protein</fullName>
    </submittedName>
</protein>
<proteinExistence type="predicted"/>
<evidence type="ECO:0000313" key="1">
    <source>
        <dbReference type="EMBL" id="PPK78083.1"/>
    </source>
</evidence>
<dbReference type="AlphaFoldDB" id="A0A2S6HL44"/>
<dbReference type="Proteomes" id="UP000240010">
    <property type="component" value="Unassembled WGS sequence"/>
</dbReference>
<sequence>MEKSAAISMCRRLEVFLHRVPYKAYFSDSRLIVMGYTIII</sequence>
<name>A0A2S6HL44_9GAMM</name>
<comment type="caution">
    <text evidence="1">The sequence shown here is derived from an EMBL/GenBank/DDBJ whole genome shotgun (WGS) entry which is preliminary data.</text>
</comment>
<evidence type="ECO:0000313" key="2">
    <source>
        <dbReference type="Proteomes" id="UP000240010"/>
    </source>
</evidence>
<accession>A0A2S6HL44</accession>
<dbReference type="EMBL" id="PTIZ01000001">
    <property type="protein sequence ID" value="PPK78083.1"/>
    <property type="molecule type" value="Genomic_DNA"/>
</dbReference>
<organism evidence="1 2">
    <name type="scientific">Methylobacter tundripaludum</name>
    <dbReference type="NCBI Taxonomy" id="173365"/>
    <lineage>
        <taxon>Bacteria</taxon>
        <taxon>Pseudomonadati</taxon>
        <taxon>Pseudomonadota</taxon>
        <taxon>Gammaproteobacteria</taxon>
        <taxon>Methylococcales</taxon>
        <taxon>Methylococcaceae</taxon>
        <taxon>Methylobacter</taxon>
    </lineage>
</organism>
<gene>
    <name evidence="1" type="ORF">B0F87_101465</name>
</gene>